<evidence type="ECO:0000256" key="1">
    <source>
        <dbReference type="SAM" id="Phobius"/>
    </source>
</evidence>
<feature type="transmembrane region" description="Helical" evidence="1">
    <location>
        <begin position="118"/>
        <end position="136"/>
    </location>
</feature>
<keyword evidence="3" id="KW-1185">Reference proteome</keyword>
<dbReference type="EMBL" id="JABVED010000002">
    <property type="protein sequence ID" value="MBC6446477.1"/>
    <property type="molecule type" value="Genomic_DNA"/>
</dbReference>
<name>A0ABR7L1B8_9PSEU</name>
<evidence type="ECO:0000313" key="2">
    <source>
        <dbReference type="EMBL" id="MBC6446477.1"/>
    </source>
</evidence>
<reference evidence="2 3" key="1">
    <citation type="submission" date="2020-06" db="EMBL/GenBank/DDBJ databases">
        <title>Actinokineospora xiongansis sp. nov., isolated from soil of Baiyangdian.</title>
        <authorList>
            <person name="Zhang X."/>
        </authorList>
    </citation>
    <scope>NUCLEOTIDE SEQUENCE [LARGE SCALE GENOMIC DNA]</scope>
    <source>
        <strain evidence="2 3">HBU206404</strain>
    </source>
</reference>
<comment type="caution">
    <text evidence="2">The sequence shown here is derived from an EMBL/GenBank/DDBJ whole genome shotgun (WGS) entry which is preliminary data.</text>
</comment>
<dbReference type="RefSeq" id="WP_187218510.1">
    <property type="nucleotide sequence ID" value="NZ_JABVED010000002.1"/>
</dbReference>
<proteinExistence type="predicted"/>
<organism evidence="2 3">
    <name type="scientific">Actinokineospora xionganensis</name>
    <dbReference type="NCBI Taxonomy" id="2684470"/>
    <lineage>
        <taxon>Bacteria</taxon>
        <taxon>Bacillati</taxon>
        <taxon>Actinomycetota</taxon>
        <taxon>Actinomycetes</taxon>
        <taxon>Pseudonocardiales</taxon>
        <taxon>Pseudonocardiaceae</taxon>
        <taxon>Actinokineospora</taxon>
    </lineage>
</organism>
<evidence type="ECO:0000313" key="3">
    <source>
        <dbReference type="Proteomes" id="UP000734823"/>
    </source>
</evidence>
<protein>
    <submittedName>
        <fullName evidence="2">Uncharacterized protein</fullName>
    </submittedName>
</protein>
<accession>A0ABR7L1B8</accession>
<dbReference type="Proteomes" id="UP000734823">
    <property type="component" value="Unassembled WGS sequence"/>
</dbReference>
<sequence>MKRALTLAGLLLVLYAAVYSVGAFSGTYVSGTVRDPAIYQWTGGTIVVQRKASSRGCTVTADGGPETAVHIGSRKGALGEVTELEPWFGGGAVIKCLGGLTVWTGWAAELRIITRSPAFSTGAAALVSLPILYTVIRRRRNESARNP</sequence>
<gene>
    <name evidence="2" type="ORF">GPZ80_04720</name>
</gene>
<keyword evidence="1" id="KW-0472">Membrane</keyword>
<keyword evidence="1" id="KW-1133">Transmembrane helix</keyword>
<keyword evidence="1" id="KW-0812">Transmembrane</keyword>